<evidence type="ECO:0000313" key="2">
    <source>
        <dbReference type="Proteomes" id="UP000182719"/>
    </source>
</evidence>
<dbReference type="AlphaFoldDB" id="A0A1H7XCP3"/>
<gene>
    <name evidence="1" type="ORF">SAMN05444354_114174</name>
</gene>
<feature type="non-terminal residue" evidence="1">
    <location>
        <position position="1"/>
    </location>
</feature>
<dbReference type="RefSeq" id="WP_245768789.1">
    <property type="nucleotide sequence ID" value="NZ_FOAP01000014.1"/>
</dbReference>
<protein>
    <recommendedName>
        <fullName evidence="3">DUF3396 domain-containing protein</fullName>
    </recommendedName>
</protein>
<evidence type="ECO:0000313" key="1">
    <source>
        <dbReference type="EMBL" id="SEM30947.1"/>
    </source>
</evidence>
<organism evidence="1 2">
    <name type="scientific">Stigmatella aurantiaca</name>
    <dbReference type="NCBI Taxonomy" id="41"/>
    <lineage>
        <taxon>Bacteria</taxon>
        <taxon>Pseudomonadati</taxon>
        <taxon>Myxococcota</taxon>
        <taxon>Myxococcia</taxon>
        <taxon>Myxococcales</taxon>
        <taxon>Cystobacterineae</taxon>
        <taxon>Archangiaceae</taxon>
        <taxon>Stigmatella</taxon>
    </lineage>
</organism>
<proteinExistence type="predicted"/>
<dbReference type="Proteomes" id="UP000182719">
    <property type="component" value="Unassembled WGS sequence"/>
</dbReference>
<name>A0A1H7XCP3_STIAU</name>
<evidence type="ECO:0008006" key="3">
    <source>
        <dbReference type="Google" id="ProtNLM"/>
    </source>
</evidence>
<reference evidence="2" key="1">
    <citation type="submission" date="2016-10" db="EMBL/GenBank/DDBJ databases">
        <authorList>
            <person name="Varghese N."/>
            <person name="Submissions S."/>
        </authorList>
    </citation>
    <scope>NUCLEOTIDE SEQUENCE [LARGE SCALE GENOMIC DNA]</scope>
    <source>
        <strain evidence="2">DSM 17044</strain>
    </source>
</reference>
<dbReference type="EMBL" id="FOAP01000014">
    <property type="protein sequence ID" value="SEM30947.1"/>
    <property type="molecule type" value="Genomic_DNA"/>
</dbReference>
<keyword evidence="2" id="KW-1185">Reference proteome</keyword>
<sequence>RTPDGQRNNGQLAQPSAARSLLILTRNAVVLRAVGPSSLGRYVDLEGEFHKLDVPGWELIRREMSAEDWAVVRLYDAGPAEYRYRFEYHGRQRAGLSGNPSAAVVSEVKGWLPTEWLEAQGPARVREWALDLAASLPFCSGQVGLSINGGLDLAGVKREALQRCLRHPGIDVPDESIGGRLGTRLWGVSWLTFVGQPVLGELGGVNGLKARLHAPGVSVQDLDGARAVVTLGEWPEAGNVDAGQVLPAYRELARVLEPWLYQEPQTAGPSFSLQQQRDWARRFLD</sequence>
<dbReference type="InterPro" id="IPR021815">
    <property type="entry name" value="TsiV"/>
</dbReference>
<accession>A0A1H7XCP3</accession>
<dbReference type="Pfam" id="PF11876">
    <property type="entry name" value="TsiV"/>
    <property type="match status" value="1"/>
</dbReference>